<dbReference type="RefSeq" id="WP_089348219.1">
    <property type="nucleotide sequence ID" value="NZ_BJUM01000002.1"/>
</dbReference>
<sequence length="180" mass="20648">MKMNTPVTKRLNFQLMNEHDWPLLFELDQDSAVMKYINRGIPTTQEQIKTIGIPRMLAYRNENKGWGLWKVTLKEDNAFIGWVLLRPMHFFTQTPDFSDIEIGWRFKQASWGYGYATEAATALCNELAKQPDIKTITAIAIAQNAGSIKVMQKLGMVFVKSYAHTDEHGNLEAVMYSKNL</sequence>
<dbReference type="GO" id="GO:0016747">
    <property type="term" value="F:acyltransferase activity, transferring groups other than amino-acyl groups"/>
    <property type="evidence" value="ECO:0007669"/>
    <property type="project" value="InterPro"/>
</dbReference>
<evidence type="ECO:0000259" key="1">
    <source>
        <dbReference type="PROSITE" id="PS51186"/>
    </source>
</evidence>
<dbReference type="EMBL" id="BJUM01000002">
    <property type="protein sequence ID" value="GEK53433.1"/>
    <property type="molecule type" value="Genomic_DNA"/>
</dbReference>
<dbReference type="InterPro" id="IPR000182">
    <property type="entry name" value="GNAT_dom"/>
</dbReference>
<organism evidence="2 3">
    <name type="scientific">Pseudoalteromonas espejiana</name>
    <dbReference type="NCBI Taxonomy" id="28107"/>
    <lineage>
        <taxon>Bacteria</taxon>
        <taxon>Pseudomonadati</taxon>
        <taxon>Pseudomonadota</taxon>
        <taxon>Gammaproteobacteria</taxon>
        <taxon>Alteromonadales</taxon>
        <taxon>Pseudoalteromonadaceae</taxon>
        <taxon>Pseudoalteromonas</taxon>
    </lineage>
</organism>
<evidence type="ECO:0000313" key="3">
    <source>
        <dbReference type="Proteomes" id="UP000321419"/>
    </source>
</evidence>
<dbReference type="InterPro" id="IPR016181">
    <property type="entry name" value="Acyl_CoA_acyltransferase"/>
</dbReference>
<dbReference type="AlphaFoldDB" id="A0A510XR02"/>
<dbReference type="Pfam" id="PF13302">
    <property type="entry name" value="Acetyltransf_3"/>
    <property type="match status" value="1"/>
</dbReference>
<accession>A0A510XR02</accession>
<reference evidence="2 3" key="1">
    <citation type="submission" date="2019-07" db="EMBL/GenBank/DDBJ databases">
        <title>Whole genome shotgun sequence of Pseudoalteromonas espejiana NBRC 102222.</title>
        <authorList>
            <person name="Hosoyama A."/>
            <person name="Uohara A."/>
            <person name="Ohji S."/>
            <person name="Ichikawa N."/>
        </authorList>
    </citation>
    <scope>NUCLEOTIDE SEQUENCE [LARGE SCALE GENOMIC DNA]</scope>
    <source>
        <strain evidence="2 3">NBRC 102222</strain>
    </source>
</reference>
<keyword evidence="2" id="KW-0808">Transferase</keyword>
<keyword evidence="3" id="KW-1185">Reference proteome</keyword>
<dbReference type="OrthoDB" id="9801656at2"/>
<dbReference type="PANTHER" id="PTHR43792:SF1">
    <property type="entry name" value="N-ACETYLTRANSFERASE DOMAIN-CONTAINING PROTEIN"/>
    <property type="match status" value="1"/>
</dbReference>
<dbReference type="Gene3D" id="3.40.630.30">
    <property type="match status" value="1"/>
</dbReference>
<feature type="domain" description="N-acetyltransferase" evidence="1">
    <location>
        <begin position="11"/>
        <end position="180"/>
    </location>
</feature>
<proteinExistence type="predicted"/>
<dbReference type="Proteomes" id="UP000321419">
    <property type="component" value="Unassembled WGS sequence"/>
</dbReference>
<gene>
    <name evidence="2" type="ORF">PES01_02780</name>
</gene>
<protein>
    <submittedName>
        <fullName evidence="2">GNAT family acetyltransferase</fullName>
    </submittedName>
</protein>
<evidence type="ECO:0000313" key="2">
    <source>
        <dbReference type="EMBL" id="GEK53433.1"/>
    </source>
</evidence>
<dbReference type="PANTHER" id="PTHR43792">
    <property type="entry name" value="GNAT FAMILY, PUTATIVE (AFU_ORTHOLOGUE AFUA_3G00765)-RELATED-RELATED"/>
    <property type="match status" value="1"/>
</dbReference>
<dbReference type="SUPFAM" id="SSF55729">
    <property type="entry name" value="Acyl-CoA N-acyltransferases (Nat)"/>
    <property type="match status" value="1"/>
</dbReference>
<name>A0A510XR02_9GAMM</name>
<comment type="caution">
    <text evidence="2">The sequence shown here is derived from an EMBL/GenBank/DDBJ whole genome shotgun (WGS) entry which is preliminary data.</text>
</comment>
<dbReference type="PROSITE" id="PS51186">
    <property type="entry name" value="GNAT"/>
    <property type="match status" value="1"/>
</dbReference>
<dbReference type="InterPro" id="IPR051531">
    <property type="entry name" value="N-acetyltransferase"/>
</dbReference>